<dbReference type="Gene3D" id="1.20.120.160">
    <property type="entry name" value="HPT domain"/>
    <property type="match status" value="1"/>
</dbReference>
<protein>
    <submittedName>
        <fullName evidence="4">Hpt domain-containing protein</fullName>
    </submittedName>
</protein>
<dbReference type="InterPro" id="IPR008207">
    <property type="entry name" value="Sig_transdc_His_kin_Hpt_dom"/>
</dbReference>
<dbReference type="SUPFAM" id="SSF47226">
    <property type="entry name" value="Histidine-containing phosphotransfer domain, HPT domain"/>
    <property type="match status" value="1"/>
</dbReference>
<dbReference type="EMBL" id="CP032093">
    <property type="protein sequence ID" value="AXY01509.1"/>
    <property type="molecule type" value="Genomic_DNA"/>
</dbReference>
<sequence>MRVKIACRTNLSILVKKRKEKKRKEKEKEKTELSSVTAFERSTIVNSSPVLDIEKMLDSMSGDEDAIRTLLEVFIKEHKDDAEKFRVQLKSEKQSAQRIVHSLKGVSGSLGAMPLYGIARDIEYALKSGEQVSEDLINQLSHTLEQSITFAQQVLDNENC</sequence>
<dbReference type="InterPro" id="IPR036641">
    <property type="entry name" value="HPT_dom_sf"/>
</dbReference>
<dbReference type="Pfam" id="PF01627">
    <property type="entry name" value="Hpt"/>
    <property type="match status" value="1"/>
</dbReference>
<keyword evidence="5" id="KW-1185">Reference proteome</keyword>
<proteinExistence type="predicted"/>
<name>A0ABM6YUM7_9VIBR</name>
<evidence type="ECO:0000256" key="2">
    <source>
        <dbReference type="PROSITE-ProRule" id="PRU00110"/>
    </source>
</evidence>
<evidence type="ECO:0000313" key="5">
    <source>
        <dbReference type="Proteomes" id="UP000262832"/>
    </source>
</evidence>
<organism evidence="4 5">
    <name type="scientific">Vibrio alfacsensis</name>
    <dbReference type="NCBI Taxonomy" id="1074311"/>
    <lineage>
        <taxon>Bacteria</taxon>
        <taxon>Pseudomonadati</taxon>
        <taxon>Pseudomonadota</taxon>
        <taxon>Gammaproteobacteria</taxon>
        <taxon>Vibrionales</taxon>
        <taxon>Vibrionaceae</taxon>
        <taxon>Vibrio</taxon>
    </lineage>
</organism>
<keyword evidence="1" id="KW-0902">Two-component regulatory system</keyword>
<feature type="modified residue" description="Phosphohistidine" evidence="2">
    <location>
        <position position="101"/>
    </location>
</feature>
<accession>A0ABM6YUM7</accession>
<reference evidence="4 5" key="1">
    <citation type="submission" date="2018-08" db="EMBL/GenBank/DDBJ databases">
        <title>Genomic taxonomy of the Vibrionaceae family.</title>
        <authorList>
            <person name="Gomez-Gil B."/>
            <person name="Tanaka M."/>
            <person name="Sawabe T."/>
            <person name="Enciso-Ibarra K."/>
        </authorList>
    </citation>
    <scope>NUCLEOTIDE SEQUENCE [LARGE SCALE GENOMIC DNA]</scope>
    <source>
        <strain evidence="4 5">CAIM 1831</strain>
    </source>
</reference>
<keyword evidence="2" id="KW-0597">Phosphoprotein</keyword>
<feature type="domain" description="HPt" evidence="3">
    <location>
        <begin position="63"/>
        <end position="158"/>
    </location>
</feature>
<dbReference type="Proteomes" id="UP000262832">
    <property type="component" value="Chromosome I"/>
</dbReference>
<evidence type="ECO:0000313" key="4">
    <source>
        <dbReference type="EMBL" id="AXY01509.1"/>
    </source>
</evidence>
<gene>
    <name evidence="4" type="ORF">D1115_10400</name>
</gene>
<evidence type="ECO:0000256" key="1">
    <source>
        <dbReference type="ARBA" id="ARBA00023012"/>
    </source>
</evidence>
<dbReference type="PROSITE" id="PS50894">
    <property type="entry name" value="HPT"/>
    <property type="match status" value="1"/>
</dbReference>
<evidence type="ECO:0000259" key="3">
    <source>
        <dbReference type="PROSITE" id="PS50894"/>
    </source>
</evidence>